<keyword evidence="5" id="KW-0406">Ion transport</keyword>
<keyword evidence="7" id="KW-0407">Ion channel</keyword>
<reference evidence="12" key="1">
    <citation type="submission" date="2017-02" db="UniProtKB">
        <authorList>
            <consortium name="WormBaseParasite"/>
        </authorList>
    </citation>
    <scope>IDENTIFICATION</scope>
</reference>
<feature type="domain" description="Potassium channel" evidence="9">
    <location>
        <begin position="2"/>
        <end position="49"/>
    </location>
</feature>
<evidence type="ECO:0000256" key="7">
    <source>
        <dbReference type="ARBA" id="ARBA00023303"/>
    </source>
</evidence>
<evidence type="ECO:0000313" key="11">
    <source>
        <dbReference type="Proteomes" id="UP000268014"/>
    </source>
</evidence>
<dbReference type="EMBL" id="UZAF01001000">
    <property type="protein sequence ID" value="VDO07110.1"/>
    <property type="molecule type" value="Genomic_DNA"/>
</dbReference>
<evidence type="ECO:0000313" key="12">
    <source>
        <dbReference type="WBParaSite" id="HPLM_0000093601-mRNA-1"/>
    </source>
</evidence>
<evidence type="ECO:0000256" key="6">
    <source>
        <dbReference type="ARBA" id="ARBA00023136"/>
    </source>
</evidence>
<dbReference type="GO" id="GO:0015271">
    <property type="term" value="F:outward rectifier potassium channel activity"/>
    <property type="evidence" value="ECO:0007669"/>
    <property type="project" value="TreeGrafter"/>
</dbReference>
<dbReference type="Pfam" id="PF07885">
    <property type="entry name" value="Ion_trans_2"/>
    <property type="match status" value="1"/>
</dbReference>
<comment type="subcellular location">
    <subcellularLocation>
        <location evidence="1">Membrane</location>
        <topology evidence="1">Multi-pass membrane protein</topology>
    </subcellularLocation>
</comment>
<keyword evidence="6 8" id="KW-0472">Membrane</keyword>
<dbReference type="PANTHER" id="PTHR11003">
    <property type="entry name" value="POTASSIUM CHANNEL, SUBFAMILY K"/>
    <property type="match status" value="1"/>
</dbReference>
<name>A0A0N4VUG9_HAEPC</name>
<evidence type="ECO:0000256" key="1">
    <source>
        <dbReference type="ARBA" id="ARBA00004141"/>
    </source>
</evidence>
<reference evidence="10 11" key="2">
    <citation type="submission" date="2018-11" db="EMBL/GenBank/DDBJ databases">
        <authorList>
            <consortium name="Pathogen Informatics"/>
        </authorList>
    </citation>
    <scope>NUCLEOTIDE SEQUENCE [LARGE SCALE GENOMIC DNA]</scope>
    <source>
        <strain evidence="10 11">MHpl1</strain>
    </source>
</reference>
<dbReference type="Gene3D" id="1.10.287.70">
    <property type="match status" value="1"/>
</dbReference>
<feature type="transmembrane region" description="Helical" evidence="8">
    <location>
        <begin position="31"/>
        <end position="50"/>
    </location>
</feature>
<evidence type="ECO:0000313" key="10">
    <source>
        <dbReference type="EMBL" id="VDO07110.1"/>
    </source>
</evidence>
<dbReference type="PANTHER" id="PTHR11003:SF110">
    <property type="entry name" value="POTASSIUM CHANNEL DOMAIN-CONTAINING PROTEIN"/>
    <property type="match status" value="1"/>
</dbReference>
<dbReference type="STRING" id="6290.A0A0N4VUG9"/>
<evidence type="ECO:0000256" key="5">
    <source>
        <dbReference type="ARBA" id="ARBA00023065"/>
    </source>
</evidence>
<accession>A0A0N4VUG9</accession>
<keyword evidence="3 8" id="KW-0812">Transmembrane</keyword>
<dbReference type="GO" id="GO:0005886">
    <property type="term" value="C:plasma membrane"/>
    <property type="evidence" value="ECO:0007669"/>
    <property type="project" value="TreeGrafter"/>
</dbReference>
<dbReference type="SUPFAM" id="SSF81324">
    <property type="entry name" value="Voltage-gated potassium channels"/>
    <property type="match status" value="1"/>
</dbReference>
<dbReference type="InterPro" id="IPR003280">
    <property type="entry name" value="2pore_dom_K_chnl"/>
</dbReference>
<evidence type="ECO:0000256" key="3">
    <source>
        <dbReference type="ARBA" id="ARBA00022692"/>
    </source>
</evidence>
<protein>
    <submittedName>
        <fullName evidence="12">Ion_trans_2 domain-containing protein</fullName>
    </submittedName>
</protein>
<sequence>MWTASSALFFAATTMATIGYGNIVPATSSGRIACVVFALFGAPLAIITIGG</sequence>
<evidence type="ECO:0000256" key="2">
    <source>
        <dbReference type="ARBA" id="ARBA00022448"/>
    </source>
</evidence>
<dbReference type="WBParaSite" id="HPLM_0000093601-mRNA-1">
    <property type="protein sequence ID" value="HPLM_0000093601-mRNA-1"/>
    <property type="gene ID" value="HPLM_0000093601"/>
</dbReference>
<dbReference type="Proteomes" id="UP000268014">
    <property type="component" value="Unassembled WGS sequence"/>
</dbReference>
<evidence type="ECO:0000256" key="4">
    <source>
        <dbReference type="ARBA" id="ARBA00022989"/>
    </source>
</evidence>
<gene>
    <name evidence="10" type="ORF">HPLM_LOCUS937</name>
</gene>
<keyword evidence="2" id="KW-0813">Transport</keyword>
<dbReference type="AlphaFoldDB" id="A0A0N4VUG9"/>
<dbReference type="GO" id="GO:0030322">
    <property type="term" value="P:stabilization of membrane potential"/>
    <property type="evidence" value="ECO:0007669"/>
    <property type="project" value="TreeGrafter"/>
</dbReference>
<dbReference type="InterPro" id="IPR013099">
    <property type="entry name" value="K_chnl_dom"/>
</dbReference>
<keyword evidence="11" id="KW-1185">Reference proteome</keyword>
<dbReference type="GO" id="GO:0022841">
    <property type="term" value="F:potassium ion leak channel activity"/>
    <property type="evidence" value="ECO:0007669"/>
    <property type="project" value="TreeGrafter"/>
</dbReference>
<evidence type="ECO:0000259" key="9">
    <source>
        <dbReference type="Pfam" id="PF07885"/>
    </source>
</evidence>
<organism evidence="12">
    <name type="scientific">Haemonchus placei</name>
    <name type="common">Barber's pole worm</name>
    <dbReference type="NCBI Taxonomy" id="6290"/>
    <lineage>
        <taxon>Eukaryota</taxon>
        <taxon>Metazoa</taxon>
        <taxon>Ecdysozoa</taxon>
        <taxon>Nematoda</taxon>
        <taxon>Chromadorea</taxon>
        <taxon>Rhabditida</taxon>
        <taxon>Rhabditina</taxon>
        <taxon>Rhabditomorpha</taxon>
        <taxon>Strongyloidea</taxon>
        <taxon>Trichostrongylidae</taxon>
        <taxon>Haemonchus</taxon>
    </lineage>
</organism>
<keyword evidence="4 8" id="KW-1133">Transmembrane helix</keyword>
<evidence type="ECO:0000256" key="8">
    <source>
        <dbReference type="SAM" id="Phobius"/>
    </source>
</evidence>
<dbReference type="OrthoDB" id="297496at2759"/>
<proteinExistence type="predicted"/>